<dbReference type="Pfam" id="PF13821">
    <property type="entry name" value="DUF4187"/>
    <property type="match status" value="1"/>
</dbReference>
<sequence length="378" mass="41622">MSDSEDDFMSDKFLVETPLSAESTYSARRRRAEAAGAAKAKANEVLPLRERERAARSEGLSRSLFVEKPGEKKERGQAKAMDLMKKMGWSVGEGLGRRRSASPERPSGSGKVDRERDDEPRRGIGARAEPIRISMWAGRRGLAARSPSPPPPPKRGEISAARQRELDEEAGSFRGRRGAEAEARDRERKEEKARQMLVEMDAAKGVTFHPLHARPSDPESLPRPLLRLLYPETSPSPGNSPIPSPPLTSSALPAAPPVRPAIRNNVNKAEALREQMRRDMLSQLGASEDTIRFGVPVARDEAKKEAAADAAQTVAVDWPAQVRGTRRVLAMTAAEHLAYLVSQLRNEHLFCFWCGSKYSSFDEMDGPGGCPGEEEDDH</sequence>
<feature type="domain" description="G-patch" evidence="2">
    <location>
        <begin position="76"/>
        <end position="129"/>
    </location>
</feature>
<dbReference type="GO" id="GO:0003676">
    <property type="term" value="F:nucleic acid binding"/>
    <property type="evidence" value="ECO:0007669"/>
    <property type="project" value="InterPro"/>
</dbReference>
<dbReference type="Proteomes" id="UP000053611">
    <property type="component" value="Unassembled WGS sequence"/>
</dbReference>
<evidence type="ECO:0000259" key="2">
    <source>
        <dbReference type="PROSITE" id="PS50174"/>
    </source>
</evidence>
<evidence type="ECO:0000313" key="3">
    <source>
        <dbReference type="EMBL" id="KLT39404.1"/>
    </source>
</evidence>
<feature type="compositionally biased region" description="Basic and acidic residues" evidence="1">
    <location>
        <begin position="47"/>
        <end position="56"/>
    </location>
</feature>
<name>A0A0J1AVW6_9TREE</name>
<dbReference type="InterPro" id="IPR025239">
    <property type="entry name" value="DUF4187"/>
</dbReference>
<accession>A0A0J1AVW6</accession>
<dbReference type="Pfam" id="PF01585">
    <property type="entry name" value="G-patch"/>
    <property type="match status" value="1"/>
</dbReference>
<dbReference type="PANTHER" id="PTHR21032">
    <property type="entry name" value="G PATCH DOMAIN-CONTAINING PROTEIN 11"/>
    <property type="match status" value="1"/>
</dbReference>
<feature type="region of interest" description="Disordered" evidence="1">
    <location>
        <begin position="1"/>
        <end position="193"/>
    </location>
</feature>
<dbReference type="InterPro" id="IPR000467">
    <property type="entry name" value="G_patch_dom"/>
</dbReference>
<evidence type="ECO:0000313" key="4">
    <source>
        <dbReference type="Proteomes" id="UP000053611"/>
    </source>
</evidence>
<evidence type="ECO:0000256" key="1">
    <source>
        <dbReference type="SAM" id="MobiDB-lite"/>
    </source>
</evidence>
<dbReference type="PROSITE" id="PS50174">
    <property type="entry name" value="G_PATCH"/>
    <property type="match status" value="1"/>
</dbReference>
<protein>
    <recommendedName>
        <fullName evidence="2">G-patch domain-containing protein</fullName>
    </recommendedName>
</protein>
<dbReference type="GeneID" id="28987578"/>
<dbReference type="PANTHER" id="PTHR21032:SF0">
    <property type="entry name" value="G PATCH DOMAIN-CONTAINING PROTEIN 11"/>
    <property type="match status" value="1"/>
</dbReference>
<dbReference type="SMART" id="SM01173">
    <property type="entry name" value="DUF4187"/>
    <property type="match status" value="1"/>
</dbReference>
<feature type="compositionally biased region" description="Basic and acidic residues" evidence="1">
    <location>
        <begin position="177"/>
        <end position="193"/>
    </location>
</feature>
<dbReference type="OrthoDB" id="786951at2759"/>
<feature type="compositionally biased region" description="Basic and acidic residues" evidence="1">
    <location>
        <begin position="154"/>
        <end position="165"/>
    </location>
</feature>
<dbReference type="RefSeq" id="XP_018275895.1">
    <property type="nucleotide sequence ID" value="XM_018426975.1"/>
</dbReference>
<organism evidence="3 4">
    <name type="scientific">Cutaneotrichosporon oleaginosum</name>
    <dbReference type="NCBI Taxonomy" id="879819"/>
    <lineage>
        <taxon>Eukaryota</taxon>
        <taxon>Fungi</taxon>
        <taxon>Dikarya</taxon>
        <taxon>Basidiomycota</taxon>
        <taxon>Agaricomycotina</taxon>
        <taxon>Tremellomycetes</taxon>
        <taxon>Trichosporonales</taxon>
        <taxon>Trichosporonaceae</taxon>
        <taxon>Cutaneotrichosporon</taxon>
    </lineage>
</organism>
<dbReference type="GO" id="GO:0000776">
    <property type="term" value="C:kinetochore"/>
    <property type="evidence" value="ECO:0007669"/>
    <property type="project" value="TreeGrafter"/>
</dbReference>
<dbReference type="InterPro" id="IPR039249">
    <property type="entry name" value="GPATCH11"/>
</dbReference>
<feature type="compositionally biased region" description="Basic and acidic residues" evidence="1">
    <location>
        <begin position="111"/>
        <end position="122"/>
    </location>
</feature>
<keyword evidence="4" id="KW-1185">Reference proteome</keyword>
<feature type="region of interest" description="Disordered" evidence="1">
    <location>
        <begin position="231"/>
        <end position="250"/>
    </location>
</feature>
<dbReference type="EMBL" id="KQ087260">
    <property type="protein sequence ID" value="KLT39404.1"/>
    <property type="molecule type" value="Genomic_DNA"/>
</dbReference>
<reference evidence="3 4" key="1">
    <citation type="submission" date="2015-03" db="EMBL/GenBank/DDBJ databases">
        <title>Genomics and transcriptomics of the oil-accumulating basidiomycete yeast T. oleaginosus allow insights into substrate utilization and the diverse evolutionary trajectories of mating systems in fungi.</title>
        <authorList>
            <consortium name="DOE Joint Genome Institute"/>
            <person name="Kourist R."/>
            <person name="Kracht O."/>
            <person name="Bracharz F."/>
            <person name="Lipzen A."/>
            <person name="Nolan M."/>
            <person name="Ohm R."/>
            <person name="Grigoriev I."/>
            <person name="Sun S."/>
            <person name="Heitman J."/>
            <person name="Bruck T."/>
            <person name="Nowrousian M."/>
        </authorList>
    </citation>
    <scope>NUCLEOTIDE SEQUENCE [LARGE SCALE GENOMIC DNA]</scope>
    <source>
        <strain evidence="3 4">IBC0246</strain>
    </source>
</reference>
<dbReference type="AlphaFoldDB" id="A0A0J1AVW6"/>
<gene>
    <name evidence="3" type="ORF">CC85DRAFT_330776</name>
</gene>
<proteinExistence type="predicted"/>
<feature type="compositionally biased region" description="Basic and acidic residues" evidence="1">
    <location>
        <begin position="68"/>
        <end position="85"/>
    </location>
</feature>